<dbReference type="HAMAP" id="MF_00445">
    <property type="entry name" value="NDH1_NuoN_1"/>
    <property type="match status" value="1"/>
</dbReference>
<feature type="transmembrane region" description="Helical" evidence="5">
    <location>
        <begin position="69"/>
        <end position="93"/>
    </location>
</feature>
<dbReference type="EMBL" id="CP000251">
    <property type="protein sequence ID" value="ABC80191.1"/>
    <property type="molecule type" value="Genomic_DNA"/>
</dbReference>
<comment type="catalytic activity">
    <reaction evidence="5">
        <text>a quinone + NADH + 5 H(+)(in) = a quinol + NAD(+) + 4 H(+)(out)</text>
        <dbReference type="Rhea" id="RHEA:57888"/>
        <dbReference type="ChEBI" id="CHEBI:15378"/>
        <dbReference type="ChEBI" id="CHEBI:24646"/>
        <dbReference type="ChEBI" id="CHEBI:57540"/>
        <dbReference type="ChEBI" id="CHEBI:57945"/>
        <dbReference type="ChEBI" id="CHEBI:132124"/>
    </reaction>
</comment>
<feature type="transmembrane region" description="Helical" evidence="5">
    <location>
        <begin position="39"/>
        <end position="57"/>
    </location>
</feature>
<comment type="subunit">
    <text evidence="5">NDH-1 is composed of 14 different subunits. Subunits NuoA, H, J, K, L, M, N constitute the membrane sector of the complex.</text>
</comment>
<feature type="transmembrane region" description="Helical" evidence="5">
    <location>
        <begin position="378"/>
        <end position="400"/>
    </location>
</feature>
<sequence length="491" mass="50967">MSGFPTQDFVALVPVAILTMGALVLLMTEVFLTSGRRAYQAYLTMVFAAAAAAYAAWMPVPGNVFGRQAVVDSFSAFVTVVLCAGLALSALVGQSWLNARNSERGEFYALALFGTAGMVLLGMATDLLIAFIAVEVMSLSTYCLAAFLRRGKKPAEAAFKYVVLGSISSALLLYGSALLYGASGSTLFSLLPRGQGSALYLAGIALVAGGVAFKIAAVPFHAWTPDVYEGAPTPVTAFMAAGVKTAAFAVLVRLFLATESGSAAMSTSLGTVLSALAVLTMIFGNLLALPQRSVKRMLAYSSIGHAGYLLVGVVSAVVAGARDKALAGLLFYLAAYTATVIGAFAVVGALERRTRGDFEPADAWDLDRFAGLARRRPALAFAMAVFLFSLAGVPPTAGFIGKFYIFKAAMGAGLYGLAVLGVLTSVLGAYYYLRVVLYMYFLPSKDEAGEVVLSAPSLTIALAAAVAVVVLLGVVADPMVRLAQAASAIIL</sequence>
<dbReference type="PANTHER" id="PTHR22773">
    <property type="entry name" value="NADH DEHYDROGENASE"/>
    <property type="match status" value="1"/>
</dbReference>
<evidence type="ECO:0000256" key="2">
    <source>
        <dbReference type="ARBA" id="ARBA00022692"/>
    </source>
</evidence>
<evidence type="ECO:0000259" key="7">
    <source>
        <dbReference type="Pfam" id="PF00361"/>
    </source>
</evidence>
<evidence type="ECO:0000256" key="3">
    <source>
        <dbReference type="ARBA" id="ARBA00022989"/>
    </source>
</evidence>
<dbReference type="GO" id="GO:0012505">
    <property type="term" value="C:endomembrane system"/>
    <property type="evidence" value="ECO:0007669"/>
    <property type="project" value="UniProtKB-SubCell"/>
</dbReference>
<dbReference type="eggNOG" id="COG1007">
    <property type="taxonomic scope" value="Bacteria"/>
</dbReference>
<reference evidence="8 9" key="1">
    <citation type="submission" date="2006-01" db="EMBL/GenBank/DDBJ databases">
        <title>Complete sequence of Anaeromyxobacter dehalogenans 2CP-C.</title>
        <authorList>
            <consortium name="US DOE Joint Genome Institute"/>
            <person name="Copeland A."/>
            <person name="Lucas S."/>
            <person name="Lapidus A."/>
            <person name="Barry K."/>
            <person name="Detter J.C."/>
            <person name="Glavina T."/>
            <person name="Hammon N."/>
            <person name="Israni S."/>
            <person name="Pitluck S."/>
            <person name="Brettin T."/>
            <person name="Bruce D."/>
            <person name="Han C."/>
            <person name="Tapia R."/>
            <person name="Gilna P."/>
            <person name="Kiss H."/>
            <person name="Schmutz J."/>
            <person name="Larimer F."/>
            <person name="Land M."/>
            <person name="Kyrpides N."/>
            <person name="Anderson I."/>
            <person name="Sanford R.A."/>
            <person name="Ritalahti K.M."/>
            <person name="Thomas H.S."/>
            <person name="Kirby J.R."/>
            <person name="Zhulin I.B."/>
            <person name="Loeffler F.E."/>
            <person name="Richardson P."/>
        </authorList>
    </citation>
    <scope>NUCLEOTIDE SEQUENCE [LARGE SCALE GENOMIC DNA]</scope>
    <source>
        <strain evidence="8 9">2CP-C</strain>
    </source>
</reference>
<dbReference type="InterPro" id="IPR010096">
    <property type="entry name" value="NADH-Q_OxRdtase_suN/2"/>
</dbReference>
<feature type="transmembrane region" description="Helical" evidence="5">
    <location>
        <begin position="297"/>
        <end position="319"/>
    </location>
</feature>
<feature type="transmembrane region" description="Helical" evidence="5">
    <location>
        <begin position="412"/>
        <end position="433"/>
    </location>
</feature>
<dbReference type="KEGG" id="ade:Adeh_0415"/>
<feature type="transmembrane region" description="Helical" evidence="5">
    <location>
        <begin position="453"/>
        <end position="476"/>
    </location>
</feature>
<dbReference type="GO" id="GO:0005886">
    <property type="term" value="C:plasma membrane"/>
    <property type="evidence" value="ECO:0007669"/>
    <property type="project" value="UniProtKB-SubCell"/>
</dbReference>
<evidence type="ECO:0000256" key="5">
    <source>
        <dbReference type="HAMAP-Rule" id="MF_00445"/>
    </source>
</evidence>
<feature type="transmembrane region" description="Helical" evidence="5">
    <location>
        <begin position="268"/>
        <end position="290"/>
    </location>
</feature>
<comment type="subcellular location">
    <subcellularLocation>
        <location evidence="5">Cell inner membrane</location>
        <topology evidence="5">Multi-pass membrane protein</topology>
    </subcellularLocation>
    <subcellularLocation>
        <location evidence="1">Endomembrane system</location>
        <topology evidence="1">Multi-pass membrane protein</topology>
    </subcellularLocation>
    <subcellularLocation>
        <location evidence="6">Membrane</location>
        <topology evidence="6">Multi-pass membrane protein</topology>
    </subcellularLocation>
</comment>
<feature type="transmembrane region" description="Helical" evidence="5">
    <location>
        <begin position="200"/>
        <end position="223"/>
    </location>
</feature>
<dbReference type="AlphaFoldDB" id="Q2IN13"/>
<evidence type="ECO:0000313" key="8">
    <source>
        <dbReference type="EMBL" id="ABC80191.1"/>
    </source>
</evidence>
<comment type="function">
    <text evidence="5">NDH-1 shuttles electrons from NADH, via FMN and iron-sulfur (Fe-S) centers, to quinones in the respiratory chain. The immediate electron acceptor for the enzyme in this species is believed to be ubiquinone. Couples the redox reaction to proton translocation (for every two electrons transferred, four hydrogen ions are translocated across the cytoplasmic membrane), and thus conserves the redox energy in a proton gradient.</text>
</comment>
<name>Q2IN13_ANADE</name>
<keyword evidence="5" id="KW-0874">Quinone</keyword>
<evidence type="ECO:0000313" key="9">
    <source>
        <dbReference type="Proteomes" id="UP000001935"/>
    </source>
</evidence>
<feature type="transmembrane region" description="Helical" evidence="5">
    <location>
        <begin position="161"/>
        <end position="180"/>
    </location>
</feature>
<dbReference type="NCBIfam" id="TIGR01770">
    <property type="entry name" value="NDH_I_N"/>
    <property type="match status" value="1"/>
</dbReference>
<keyword evidence="5" id="KW-0830">Ubiquinone</keyword>
<keyword evidence="5" id="KW-0813">Transport</keyword>
<keyword evidence="8" id="KW-0560">Oxidoreductase</keyword>
<dbReference type="HOGENOM" id="CLU_007100_1_5_7"/>
<keyword evidence="2 5" id="KW-0812">Transmembrane</keyword>
<dbReference type="GO" id="GO:0042773">
    <property type="term" value="P:ATP synthesis coupled electron transport"/>
    <property type="evidence" value="ECO:0007669"/>
    <property type="project" value="InterPro"/>
</dbReference>
<dbReference type="GO" id="GO:0008137">
    <property type="term" value="F:NADH dehydrogenase (ubiquinone) activity"/>
    <property type="evidence" value="ECO:0007669"/>
    <property type="project" value="InterPro"/>
</dbReference>
<dbReference type="Proteomes" id="UP000001935">
    <property type="component" value="Chromosome"/>
</dbReference>
<feature type="domain" description="NADH:quinone oxidoreductase/Mrp antiporter transmembrane" evidence="7">
    <location>
        <begin position="124"/>
        <end position="428"/>
    </location>
</feature>
<dbReference type="RefSeq" id="WP_011419474.1">
    <property type="nucleotide sequence ID" value="NC_007760.1"/>
</dbReference>
<keyword evidence="5" id="KW-0520">NAD</keyword>
<accession>Q2IN13</accession>
<feature type="transmembrane region" description="Helical" evidence="5">
    <location>
        <begin position="105"/>
        <end position="123"/>
    </location>
</feature>
<evidence type="ECO:0000256" key="1">
    <source>
        <dbReference type="ARBA" id="ARBA00004127"/>
    </source>
</evidence>
<dbReference type="InterPro" id="IPR001750">
    <property type="entry name" value="ND/Mrp_TM"/>
</dbReference>
<keyword evidence="5" id="KW-0997">Cell inner membrane</keyword>
<keyword evidence="4 5" id="KW-0472">Membrane</keyword>
<evidence type="ECO:0000256" key="4">
    <source>
        <dbReference type="ARBA" id="ARBA00023136"/>
    </source>
</evidence>
<feature type="transmembrane region" description="Helical" evidence="5">
    <location>
        <begin position="325"/>
        <end position="350"/>
    </location>
</feature>
<dbReference type="OrthoDB" id="9805769at2"/>
<keyword evidence="3 5" id="KW-1133">Transmembrane helix</keyword>
<feature type="transmembrane region" description="Helical" evidence="5">
    <location>
        <begin position="235"/>
        <end position="256"/>
    </location>
</feature>
<keyword evidence="5" id="KW-1278">Translocase</keyword>
<dbReference type="GO" id="GO:0048038">
    <property type="term" value="F:quinone binding"/>
    <property type="evidence" value="ECO:0007669"/>
    <property type="project" value="UniProtKB-KW"/>
</dbReference>
<keyword evidence="5" id="KW-1003">Cell membrane</keyword>
<organism evidence="8 9">
    <name type="scientific">Anaeromyxobacter dehalogenans (strain 2CP-C)</name>
    <dbReference type="NCBI Taxonomy" id="290397"/>
    <lineage>
        <taxon>Bacteria</taxon>
        <taxon>Pseudomonadati</taxon>
        <taxon>Myxococcota</taxon>
        <taxon>Myxococcia</taxon>
        <taxon>Myxococcales</taxon>
        <taxon>Cystobacterineae</taxon>
        <taxon>Anaeromyxobacteraceae</taxon>
        <taxon>Anaeromyxobacter</taxon>
    </lineage>
</organism>
<gene>
    <name evidence="5" type="primary">nuoN</name>
    <name evidence="8" type="ordered locus">Adeh_0415</name>
</gene>
<evidence type="ECO:0000256" key="6">
    <source>
        <dbReference type="RuleBase" id="RU000320"/>
    </source>
</evidence>
<dbReference type="GO" id="GO:0050136">
    <property type="term" value="F:NADH dehydrogenase (quinone) (non-electrogenic) activity"/>
    <property type="evidence" value="ECO:0007669"/>
    <property type="project" value="UniProtKB-UniRule"/>
</dbReference>
<dbReference type="Pfam" id="PF00361">
    <property type="entry name" value="Proton_antipo_M"/>
    <property type="match status" value="1"/>
</dbReference>
<feature type="transmembrane region" description="Helical" evidence="5">
    <location>
        <begin position="12"/>
        <end position="32"/>
    </location>
</feature>
<proteinExistence type="inferred from homology"/>
<protein>
    <recommendedName>
        <fullName evidence="5">NADH-quinone oxidoreductase subunit N</fullName>
        <ecNumber evidence="5">7.1.1.-</ecNumber>
    </recommendedName>
    <alternativeName>
        <fullName evidence="5">NADH dehydrogenase I subunit N</fullName>
    </alternativeName>
    <alternativeName>
        <fullName evidence="5">NDH-1 subunit N</fullName>
    </alternativeName>
</protein>
<comment type="similarity">
    <text evidence="5">Belongs to the complex I subunit 2 family.</text>
</comment>
<dbReference type="STRING" id="290397.Adeh_0415"/>
<dbReference type="EC" id="7.1.1.-" evidence="5"/>